<feature type="domain" description="N-acetyltransferase" evidence="3">
    <location>
        <begin position="159"/>
        <end position="283"/>
    </location>
</feature>
<keyword evidence="1 4" id="KW-0808">Transferase</keyword>
<protein>
    <submittedName>
        <fullName evidence="4">Acetyltransferase</fullName>
    </submittedName>
</protein>
<keyword evidence="2" id="KW-0012">Acyltransferase</keyword>
<dbReference type="CDD" id="cd04301">
    <property type="entry name" value="NAT_SF"/>
    <property type="match status" value="2"/>
</dbReference>
<dbReference type="InterPro" id="IPR016181">
    <property type="entry name" value="Acyl_CoA_acyltransferase"/>
</dbReference>
<comment type="caution">
    <text evidence="4">The sequence shown here is derived from an EMBL/GenBank/DDBJ whole genome shotgun (WGS) entry which is preliminary data.</text>
</comment>
<sequence>MITYKTCTDVTINEIFQAFSLGFSDYILPLTMSQDAFEARFFGPEGNALNLSFMAFDQNHPIGLILSGIRVFDGLATMRCGTLCLSPDYRGQGISQKLFDMHKSTALTFQCKQLFLEVIKDNHRAVKFYENCGYKHVYTLKYYSSMIQTIASPTDTLPYIVKQVTFDKLESFRKSLLDCHISWQSDTPYYASSTHESLLGAYHADRQVALIAMSSQGKINFLWVHPTCRHQGLGRSMIQKAAQAQNVEKVTICLPSNASLEDFLRKLGFQKEPIEQCEMYLPL</sequence>
<evidence type="ECO:0000259" key="3">
    <source>
        <dbReference type="PROSITE" id="PS51186"/>
    </source>
</evidence>
<dbReference type="Gene3D" id="3.40.630.30">
    <property type="match status" value="2"/>
</dbReference>
<name>A0A401UIF0_9CLOT</name>
<proteinExistence type="predicted"/>
<dbReference type="PROSITE" id="PS51186">
    <property type="entry name" value="GNAT"/>
    <property type="match status" value="2"/>
</dbReference>
<evidence type="ECO:0000256" key="2">
    <source>
        <dbReference type="ARBA" id="ARBA00023315"/>
    </source>
</evidence>
<dbReference type="SUPFAM" id="SSF55729">
    <property type="entry name" value="Acyl-CoA N-acyltransferases (Nat)"/>
    <property type="match status" value="2"/>
</dbReference>
<gene>
    <name evidence="4" type="ORF">Ctaglu_09310</name>
</gene>
<dbReference type="PANTHER" id="PTHR43420:SF44">
    <property type="entry name" value="ACETYLTRANSFERASE YPEA"/>
    <property type="match status" value="1"/>
</dbReference>
<dbReference type="OrthoDB" id="4228396at2"/>
<keyword evidence="5" id="KW-1185">Reference proteome</keyword>
<dbReference type="AlphaFoldDB" id="A0A401UIF0"/>
<reference evidence="4 5" key="1">
    <citation type="submission" date="2018-11" db="EMBL/GenBank/DDBJ databases">
        <title>Genome sequencing and assembly of Clostridium tagluense strain A121.</title>
        <authorList>
            <person name="Murakami T."/>
            <person name="Segawa T."/>
            <person name="Shcherbakova V.A."/>
            <person name="Mori H."/>
            <person name="Yoshimura Y."/>
        </authorList>
    </citation>
    <scope>NUCLEOTIDE SEQUENCE [LARGE SCALE GENOMIC DNA]</scope>
    <source>
        <strain evidence="4 5">A121</strain>
    </source>
</reference>
<dbReference type="InterPro" id="IPR000182">
    <property type="entry name" value="GNAT_dom"/>
</dbReference>
<evidence type="ECO:0000313" key="4">
    <source>
        <dbReference type="EMBL" id="GCD09308.1"/>
    </source>
</evidence>
<dbReference type="RefSeq" id="WP_124998593.1">
    <property type="nucleotide sequence ID" value="NZ_BHYK01000004.1"/>
</dbReference>
<dbReference type="InterPro" id="IPR050680">
    <property type="entry name" value="YpeA/RimI_acetyltransf"/>
</dbReference>
<organism evidence="4 5">
    <name type="scientific">Clostridium tagluense</name>
    <dbReference type="NCBI Taxonomy" id="360422"/>
    <lineage>
        <taxon>Bacteria</taxon>
        <taxon>Bacillati</taxon>
        <taxon>Bacillota</taxon>
        <taxon>Clostridia</taxon>
        <taxon>Eubacteriales</taxon>
        <taxon>Clostridiaceae</taxon>
        <taxon>Clostridium</taxon>
    </lineage>
</organism>
<dbReference type="PANTHER" id="PTHR43420">
    <property type="entry name" value="ACETYLTRANSFERASE"/>
    <property type="match status" value="1"/>
</dbReference>
<dbReference type="Pfam" id="PF13673">
    <property type="entry name" value="Acetyltransf_10"/>
    <property type="match status" value="1"/>
</dbReference>
<dbReference type="GO" id="GO:0016747">
    <property type="term" value="F:acyltransferase activity, transferring groups other than amino-acyl groups"/>
    <property type="evidence" value="ECO:0007669"/>
    <property type="project" value="InterPro"/>
</dbReference>
<dbReference type="EMBL" id="BHYK01000004">
    <property type="protein sequence ID" value="GCD09308.1"/>
    <property type="molecule type" value="Genomic_DNA"/>
</dbReference>
<dbReference type="Pfam" id="PF00583">
    <property type="entry name" value="Acetyltransf_1"/>
    <property type="match status" value="1"/>
</dbReference>
<evidence type="ECO:0000256" key="1">
    <source>
        <dbReference type="ARBA" id="ARBA00022679"/>
    </source>
</evidence>
<dbReference type="Proteomes" id="UP000287872">
    <property type="component" value="Unassembled WGS sequence"/>
</dbReference>
<feature type="domain" description="N-acetyltransferase" evidence="3">
    <location>
        <begin position="2"/>
        <end position="151"/>
    </location>
</feature>
<accession>A0A401UIF0</accession>
<evidence type="ECO:0000313" key="5">
    <source>
        <dbReference type="Proteomes" id="UP000287872"/>
    </source>
</evidence>